<dbReference type="KEGG" id="ava:Ava_3123"/>
<accession>Q3M8F5</accession>
<name>Q3M8F5_TRIV2</name>
<dbReference type="HOGENOM" id="CLU_2550950_0_0_3"/>
<dbReference type="AlphaFoldDB" id="Q3M8F5"/>
<gene>
    <name evidence="1" type="ordered locus">Ava_3123</name>
</gene>
<proteinExistence type="predicted"/>
<reference evidence="2" key="1">
    <citation type="journal article" date="2014" name="Stand. Genomic Sci.">
        <title>Complete genome sequence of Anabaena variabilis ATCC 29413.</title>
        <authorList>
            <person name="Thiel T."/>
            <person name="Pratte B.S."/>
            <person name="Zhong J."/>
            <person name="Goodwin L."/>
            <person name="Copeland A."/>
            <person name="Lucas S."/>
            <person name="Han C."/>
            <person name="Pitluck S."/>
            <person name="Land M.L."/>
            <person name="Kyrpides N.C."/>
            <person name="Woyke T."/>
        </authorList>
    </citation>
    <scope>NUCLEOTIDE SEQUENCE [LARGE SCALE GENOMIC DNA]</scope>
    <source>
        <strain evidence="2">ATCC 29413 / PCC 7937</strain>
    </source>
</reference>
<evidence type="ECO:0000313" key="2">
    <source>
        <dbReference type="Proteomes" id="UP000002533"/>
    </source>
</evidence>
<organism evidence="1 2">
    <name type="scientific">Trichormus variabilis (strain ATCC 29413 / PCC 7937)</name>
    <name type="common">Anabaena variabilis</name>
    <dbReference type="NCBI Taxonomy" id="240292"/>
    <lineage>
        <taxon>Bacteria</taxon>
        <taxon>Bacillati</taxon>
        <taxon>Cyanobacteriota</taxon>
        <taxon>Cyanophyceae</taxon>
        <taxon>Nostocales</taxon>
        <taxon>Nostocaceae</taxon>
        <taxon>Trichormus</taxon>
    </lineage>
</organism>
<sequence length="82" mass="9090">MRCVTWAEGVGKADGSVTFLSSVGGSRVIERRGKCKKKCKFLFAISYCQSLFINQTSKFGLPNLQSVAKKNFAKPYFSRDNG</sequence>
<dbReference type="eggNOG" id="ENOG5030M9N">
    <property type="taxonomic scope" value="Bacteria"/>
</dbReference>
<evidence type="ECO:0000313" key="1">
    <source>
        <dbReference type="EMBL" id="ABA22731.1"/>
    </source>
</evidence>
<dbReference type="EMBL" id="CP000117">
    <property type="protein sequence ID" value="ABA22731.1"/>
    <property type="molecule type" value="Genomic_DNA"/>
</dbReference>
<protein>
    <submittedName>
        <fullName evidence="1">Uncharacterized protein</fullName>
    </submittedName>
</protein>
<dbReference type="Proteomes" id="UP000002533">
    <property type="component" value="Chromosome"/>
</dbReference>